<evidence type="ECO:0000313" key="2">
    <source>
        <dbReference type="EMBL" id="MPC21256.1"/>
    </source>
</evidence>
<comment type="caution">
    <text evidence="2">The sequence shown here is derived from an EMBL/GenBank/DDBJ whole genome shotgun (WGS) entry which is preliminary data.</text>
</comment>
<name>A0A5B7DJV8_PORTR</name>
<feature type="region of interest" description="Disordered" evidence="1">
    <location>
        <begin position="59"/>
        <end position="84"/>
    </location>
</feature>
<dbReference type="Proteomes" id="UP000324222">
    <property type="component" value="Unassembled WGS sequence"/>
</dbReference>
<protein>
    <submittedName>
        <fullName evidence="2">Uncharacterized protein</fullName>
    </submittedName>
</protein>
<gene>
    <name evidence="2" type="ORF">E2C01_014233</name>
</gene>
<organism evidence="2 3">
    <name type="scientific">Portunus trituberculatus</name>
    <name type="common">Swimming crab</name>
    <name type="synonym">Neptunus trituberculatus</name>
    <dbReference type="NCBI Taxonomy" id="210409"/>
    <lineage>
        <taxon>Eukaryota</taxon>
        <taxon>Metazoa</taxon>
        <taxon>Ecdysozoa</taxon>
        <taxon>Arthropoda</taxon>
        <taxon>Crustacea</taxon>
        <taxon>Multicrustacea</taxon>
        <taxon>Malacostraca</taxon>
        <taxon>Eumalacostraca</taxon>
        <taxon>Eucarida</taxon>
        <taxon>Decapoda</taxon>
        <taxon>Pleocyemata</taxon>
        <taxon>Brachyura</taxon>
        <taxon>Eubrachyura</taxon>
        <taxon>Portunoidea</taxon>
        <taxon>Portunidae</taxon>
        <taxon>Portuninae</taxon>
        <taxon>Portunus</taxon>
    </lineage>
</organism>
<dbReference type="EMBL" id="VSRR010000957">
    <property type="protein sequence ID" value="MPC21256.1"/>
    <property type="molecule type" value="Genomic_DNA"/>
</dbReference>
<dbReference type="AlphaFoldDB" id="A0A5B7DJV8"/>
<proteinExistence type="predicted"/>
<reference evidence="2 3" key="1">
    <citation type="submission" date="2019-05" db="EMBL/GenBank/DDBJ databases">
        <title>Another draft genome of Portunus trituberculatus and its Hox gene families provides insights of decapod evolution.</title>
        <authorList>
            <person name="Jeong J.-H."/>
            <person name="Song I."/>
            <person name="Kim S."/>
            <person name="Choi T."/>
            <person name="Kim D."/>
            <person name="Ryu S."/>
            <person name="Kim W."/>
        </authorList>
    </citation>
    <scope>NUCLEOTIDE SEQUENCE [LARGE SCALE GENOMIC DNA]</scope>
    <source>
        <tissue evidence="2">Muscle</tissue>
    </source>
</reference>
<accession>A0A5B7DJV8</accession>
<sequence length="84" mass="8897">MFGLLKETRDWEEEEEKGERGNIVLSRVLRKCDSDEGGFEGGRGGGGGNTHRQEKLVEAQSSPGGGQLLLEGCGAPGGFMRSSA</sequence>
<evidence type="ECO:0000313" key="3">
    <source>
        <dbReference type="Proteomes" id="UP000324222"/>
    </source>
</evidence>
<keyword evidence="3" id="KW-1185">Reference proteome</keyword>
<evidence type="ECO:0000256" key="1">
    <source>
        <dbReference type="SAM" id="MobiDB-lite"/>
    </source>
</evidence>